<protein>
    <submittedName>
        <fullName evidence="1">Uncharacterized protein</fullName>
    </submittedName>
</protein>
<proteinExistence type="predicted"/>
<gene>
    <name evidence="1" type="ORF">EYF80_019340</name>
</gene>
<accession>A0A4Z2HZS0</accession>
<name>A0A4Z2HZS0_9TELE</name>
<dbReference type="EMBL" id="SRLO01000163">
    <property type="protein sequence ID" value="TNN70463.1"/>
    <property type="molecule type" value="Genomic_DNA"/>
</dbReference>
<reference evidence="1 2" key="1">
    <citation type="submission" date="2019-03" db="EMBL/GenBank/DDBJ databases">
        <title>First draft genome of Liparis tanakae, snailfish: a comprehensive survey of snailfish specific genes.</title>
        <authorList>
            <person name="Kim W."/>
            <person name="Song I."/>
            <person name="Jeong J.-H."/>
            <person name="Kim D."/>
            <person name="Kim S."/>
            <person name="Ryu S."/>
            <person name="Song J.Y."/>
            <person name="Lee S.K."/>
        </authorList>
    </citation>
    <scope>NUCLEOTIDE SEQUENCE [LARGE SCALE GENOMIC DNA]</scope>
    <source>
        <tissue evidence="1">Muscle</tissue>
    </source>
</reference>
<sequence>MHWPLLAALSSYLVLSTSFIFCSRSILLLRSLSSSCRRESTLVSSRSFLSSSSGKHSRGTHWRSESHISHLEHRQQHRVLLLRKHALDFPYASPACLCPHLLA</sequence>
<organism evidence="1 2">
    <name type="scientific">Liparis tanakae</name>
    <name type="common">Tanaka's snailfish</name>
    <dbReference type="NCBI Taxonomy" id="230148"/>
    <lineage>
        <taxon>Eukaryota</taxon>
        <taxon>Metazoa</taxon>
        <taxon>Chordata</taxon>
        <taxon>Craniata</taxon>
        <taxon>Vertebrata</taxon>
        <taxon>Euteleostomi</taxon>
        <taxon>Actinopterygii</taxon>
        <taxon>Neopterygii</taxon>
        <taxon>Teleostei</taxon>
        <taxon>Neoteleostei</taxon>
        <taxon>Acanthomorphata</taxon>
        <taxon>Eupercaria</taxon>
        <taxon>Perciformes</taxon>
        <taxon>Cottioidei</taxon>
        <taxon>Cottales</taxon>
        <taxon>Liparidae</taxon>
        <taxon>Liparis</taxon>
    </lineage>
</organism>
<dbReference type="Proteomes" id="UP000314294">
    <property type="component" value="Unassembled WGS sequence"/>
</dbReference>
<evidence type="ECO:0000313" key="2">
    <source>
        <dbReference type="Proteomes" id="UP000314294"/>
    </source>
</evidence>
<comment type="caution">
    <text evidence="1">The sequence shown here is derived from an EMBL/GenBank/DDBJ whole genome shotgun (WGS) entry which is preliminary data.</text>
</comment>
<evidence type="ECO:0000313" key="1">
    <source>
        <dbReference type="EMBL" id="TNN70463.1"/>
    </source>
</evidence>
<keyword evidence="2" id="KW-1185">Reference proteome</keyword>
<dbReference type="AlphaFoldDB" id="A0A4Z2HZS0"/>